<evidence type="ECO:0000313" key="4">
    <source>
        <dbReference type="Proteomes" id="UP001272097"/>
    </source>
</evidence>
<reference evidence="3 4" key="1">
    <citation type="submission" date="2023-08" db="EMBL/GenBank/DDBJ databases">
        <title>Implementing the SeqCode for naming new Mesorhizobium species isolated from Vachellia karroo root nodules.</title>
        <authorList>
            <person name="Van Lill M."/>
        </authorList>
    </citation>
    <scope>NUCLEOTIDE SEQUENCE [LARGE SCALE GENOMIC DNA]</scope>
    <source>
        <strain evidence="3 4">VK3E</strain>
    </source>
</reference>
<evidence type="ECO:0000256" key="1">
    <source>
        <dbReference type="SAM" id="MobiDB-lite"/>
    </source>
</evidence>
<feature type="transmembrane region" description="Helical" evidence="2">
    <location>
        <begin position="217"/>
        <end position="238"/>
    </location>
</feature>
<organism evidence="3 4">
    <name type="scientific">Mesorhizobium australafricanum</name>
    <dbReference type="NCBI Taxonomy" id="3072311"/>
    <lineage>
        <taxon>Bacteria</taxon>
        <taxon>Pseudomonadati</taxon>
        <taxon>Pseudomonadota</taxon>
        <taxon>Alphaproteobacteria</taxon>
        <taxon>Hyphomicrobiales</taxon>
        <taxon>Phyllobacteriaceae</taxon>
        <taxon>Mesorhizobium</taxon>
    </lineage>
</organism>
<keyword evidence="2" id="KW-0812">Transmembrane</keyword>
<gene>
    <name evidence="3" type="ORF">RFM51_18510</name>
</gene>
<feature type="compositionally biased region" description="Low complexity" evidence="1">
    <location>
        <begin position="269"/>
        <end position="293"/>
    </location>
</feature>
<accession>A0ABU4WZU3</accession>
<feature type="region of interest" description="Disordered" evidence="1">
    <location>
        <begin position="43"/>
        <end position="212"/>
    </location>
</feature>
<feature type="compositionally biased region" description="Basic and acidic residues" evidence="1">
    <location>
        <begin position="64"/>
        <end position="74"/>
    </location>
</feature>
<dbReference type="EMBL" id="JAVIIS010000026">
    <property type="protein sequence ID" value="MDX8441586.1"/>
    <property type="molecule type" value="Genomic_DNA"/>
</dbReference>
<feature type="compositionally biased region" description="Low complexity" evidence="1">
    <location>
        <begin position="327"/>
        <end position="436"/>
    </location>
</feature>
<sequence length="622" mass="64271">MADFVSVLKKQLEKKSDPSFEMRKQIYDGARAVLAKKLAEYSPPLAPDVVSKQKRSLEDAISSVERDYAKRVPAEDPLAELEHIFSSIDRNKNQPSHTRQPAAPEPAKPDPSRSEPLKPAPAPARTEPNWQSAPKTEPARQTPAKAEPDWQSTPKAEPAWQKAAPPMPSPREDDVGLAGTDAADSDDGSDVFANDEQPAADTFQRLRPQPQRRRRSYGGLIAAVIALLVLAGGGYGIWLNKNAFGSLFGLGGSGSKTVSTEPLVKPALVKPAPAKPATETAAAPAPAGTSEPADTTKFTQRLTPEGKEVDPGPAGGQATIGEGESVAALTSRPPAAPATAPATTGTPPAPATQTPEASAAGATPAAPATDAANPTPPAAGTTPPTANAATPPAAGATPPAAGATPPAAGATPPAAATTPPAAGTTPATPAPATAEATVPVGQKAIFYEERTSTQQGTAEPGSIVWSLVQESPGGDLPPEPAIRAEATIPGKNIQLRMTIRRNTDQTLPASHIIEMIFLTPEGFDGGGVDNILRIAMKSSEQDAGNPLIGIPAKIADGFFLVALNDTKADEDANLTLLRGQAWIDVPVVYKTGRRALLTMEKGIPGEKVFDEALKAWAAKTSG</sequence>
<keyword evidence="4" id="KW-1185">Reference proteome</keyword>
<feature type="compositionally biased region" description="Basic and acidic residues" evidence="1">
    <location>
        <begin position="107"/>
        <end position="116"/>
    </location>
</feature>
<evidence type="ECO:0000256" key="2">
    <source>
        <dbReference type="SAM" id="Phobius"/>
    </source>
</evidence>
<comment type="caution">
    <text evidence="3">The sequence shown here is derived from an EMBL/GenBank/DDBJ whole genome shotgun (WGS) entry which is preliminary data.</text>
</comment>
<feature type="region of interest" description="Disordered" evidence="1">
    <location>
        <begin position="269"/>
        <end position="295"/>
    </location>
</feature>
<protein>
    <recommendedName>
        <fullName evidence="5">Transcriptional regulator</fullName>
    </recommendedName>
</protein>
<keyword evidence="2" id="KW-0472">Membrane</keyword>
<evidence type="ECO:0008006" key="5">
    <source>
        <dbReference type="Google" id="ProtNLM"/>
    </source>
</evidence>
<name>A0ABU4WZU3_9HYPH</name>
<proteinExistence type="predicted"/>
<dbReference type="Proteomes" id="UP001272097">
    <property type="component" value="Unassembled WGS sequence"/>
</dbReference>
<feature type="region of interest" description="Disordered" evidence="1">
    <location>
        <begin position="325"/>
        <end position="436"/>
    </location>
</feature>
<keyword evidence="2" id="KW-1133">Transmembrane helix</keyword>
<dbReference type="RefSeq" id="WP_320215542.1">
    <property type="nucleotide sequence ID" value="NZ_JAVIIS010000026.1"/>
</dbReference>
<evidence type="ECO:0000313" key="3">
    <source>
        <dbReference type="EMBL" id="MDX8441586.1"/>
    </source>
</evidence>